<sequence>MEDVFLPIVIVGILFVGLPWVILHYVTKWKQAPRITDEDERLLDEMYTLARRLEERLNTVERIVAADNPDFKAGITGPTPEWKPSLNAPQSQYQLDRRN</sequence>
<feature type="region of interest" description="Disordered" evidence="1">
    <location>
        <begin position="71"/>
        <end position="99"/>
    </location>
</feature>
<keyword evidence="4" id="KW-1185">Reference proteome</keyword>
<keyword evidence="2" id="KW-0812">Transmembrane</keyword>
<accession>A0A2A2SKT2</accession>
<dbReference type="Pfam" id="PF06667">
    <property type="entry name" value="PspB"/>
    <property type="match status" value="1"/>
</dbReference>
<dbReference type="InterPro" id="IPR009554">
    <property type="entry name" value="Phageshock_PspB"/>
</dbReference>
<dbReference type="RefSeq" id="WP_095996729.1">
    <property type="nucleotide sequence ID" value="NZ_NSLI01000001.1"/>
</dbReference>
<dbReference type="Proteomes" id="UP000218151">
    <property type="component" value="Unassembled WGS sequence"/>
</dbReference>
<evidence type="ECO:0000313" key="4">
    <source>
        <dbReference type="Proteomes" id="UP000218151"/>
    </source>
</evidence>
<dbReference type="GO" id="GO:0006355">
    <property type="term" value="P:regulation of DNA-templated transcription"/>
    <property type="evidence" value="ECO:0007669"/>
    <property type="project" value="InterPro"/>
</dbReference>
<gene>
    <name evidence="3" type="primary">pspB</name>
    <name evidence="3" type="ORF">CKY28_02450</name>
</gene>
<name>A0A2A2SKT2_9SPHN</name>
<comment type="caution">
    <text evidence="3">The sequence shown here is derived from an EMBL/GenBank/DDBJ whole genome shotgun (WGS) entry which is preliminary data.</text>
</comment>
<dbReference type="NCBIfam" id="TIGR02976">
    <property type="entry name" value="phageshock_pspB"/>
    <property type="match status" value="1"/>
</dbReference>
<dbReference type="EMBL" id="NSLI01000001">
    <property type="protein sequence ID" value="PAX09621.1"/>
    <property type="molecule type" value="Genomic_DNA"/>
</dbReference>
<protein>
    <submittedName>
        <fullName evidence="3">Envelope stress response membrane protein PspB</fullName>
    </submittedName>
</protein>
<dbReference type="OrthoDB" id="7365677at2"/>
<proteinExistence type="predicted"/>
<feature type="compositionally biased region" description="Polar residues" evidence="1">
    <location>
        <begin position="87"/>
        <end position="99"/>
    </location>
</feature>
<keyword evidence="2" id="KW-0472">Membrane</keyword>
<evidence type="ECO:0000256" key="1">
    <source>
        <dbReference type="SAM" id="MobiDB-lite"/>
    </source>
</evidence>
<dbReference type="GO" id="GO:0009271">
    <property type="term" value="P:phage shock"/>
    <property type="evidence" value="ECO:0007669"/>
    <property type="project" value="InterPro"/>
</dbReference>
<dbReference type="AlphaFoldDB" id="A0A2A2SKT2"/>
<reference evidence="4" key="1">
    <citation type="submission" date="2017-09" db="EMBL/GenBank/DDBJ databases">
        <authorList>
            <person name="Feng G."/>
            <person name="Zhu H."/>
        </authorList>
    </citation>
    <scope>NUCLEOTIDE SEQUENCE [LARGE SCALE GENOMIC DNA]</scope>
    <source>
        <strain evidence="4">1PNM-20</strain>
    </source>
</reference>
<feature type="transmembrane region" description="Helical" evidence="2">
    <location>
        <begin position="6"/>
        <end position="26"/>
    </location>
</feature>
<organism evidence="3 4">
    <name type="scientific">Sphingomonas lenta</name>
    <dbReference type="NCBI Taxonomy" id="1141887"/>
    <lineage>
        <taxon>Bacteria</taxon>
        <taxon>Pseudomonadati</taxon>
        <taxon>Pseudomonadota</taxon>
        <taxon>Alphaproteobacteria</taxon>
        <taxon>Sphingomonadales</taxon>
        <taxon>Sphingomonadaceae</taxon>
        <taxon>Sphingomonas</taxon>
    </lineage>
</organism>
<evidence type="ECO:0000313" key="3">
    <source>
        <dbReference type="EMBL" id="PAX09621.1"/>
    </source>
</evidence>
<keyword evidence="2" id="KW-1133">Transmembrane helix</keyword>
<evidence type="ECO:0000256" key="2">
    <source>
        <dbReference type="SAM" id="Phobius"/>
    </source>
</evidence>